<evidence type="ECO:0000256" key="1">
    <source>
        <dbReference type="ARBA" id="ARBA00004567"/>
    </source>
</evidence>
<proteinExistence type="inferred from homology"/>
<dbReference type="GO" id="GO:0006606">
    <property type="term" value="P:protein import into nucleus"/>
    <property type="evidence" value="ECO:0007669"/>
    <property type="project" value="TreeGrafter"/>
</dbReference>
<dbReference type="GO" id="GO:0003723">
    <property type="term" value="F:RNA binding"/>
    <property type="evidence" value="ECO:0007669"/>
    <property type="project" value="TreeGrafter"/>
</dbReference>
<dbReference type="GO" id="GO:0034398">
    <property type="term" value="P:telomere tethering at nuclear periphery"/>
    <property type="evidence" value="ECO:0007669"/>
    <property type="project" value="TreeGrafter"/>
</dbReference>
<organism evidence="11">
    <name type="scientific">Cuerna arida</name>
    <dbReference type="NCBI Taxonomy" id="1464854"/>
    <lineage>
        <taxon>Eukaryota</taxon>
        <taxon>Metazoa</taxon>
        <taxon>Ecdysozoa</taxon>
        <taxon>Arthropoda</taxon>
        <taxon>Hexapoda</taxon>
        <taxon>Insecta</taxon>
        <taxon>Pterygota</taxon>
        <taxon>Neoptera</taxon>
        <taxon>Paraneoptera</taxon>
        <taxon>Hemiptera</taxon>
        <taxon>Auchenorrhyncha</taxon>
        <taxon>Membracoidea</taxon>
        <taxon>Cicadellidae</taxon>
        <taxon>Cicadellinae</taxon>
        <taxon>Proconiini</taxon>
        <taxon>Cuerna</taxon>
    </lineage>
</organism>
<dbReference type="AlphaFoldDB" id="A0A1B6FDB8"/>
<dbReference type="GO" id="GO:0017056">
    <property type="term" value="F:structural constituent of nuclear pore"/>
    <property type="evidence" value="ECO:0007669"/>
    <property type="project" value="InterPro"/>
</dbReference>
<keyword evidence="7" id="KW-0906">Nuclear pore complex</keyword>
<evidence type="ECO:0000313" key="11">
    <source>
        <dbReference type="EMBL" id="JAS48202.1"/>
    </source>
</evidence>
<evidence type="ECO:0000256" key="4">
    <source>
        <dbReference type="ARBA" id="ARBA00022816"/>
    </source>
</evidence>
<dbReference type="InterPro" id="IPR007230">
    <property type="entry name" value="Nup98_auto-Pept-S59_dom"/>
</dbReference>
<keyword evidence="5" id="KW-0653">Protein transport</keyword>
<gene>
    <name evidence="11" type="ORF">g.27332</name>
</gene>
<dbReference type="GO" id="GO:0000973">
    <property type="term" value="P:post-transcriptional tethering of RNA polymerase II gene DNA at nuclear periphery"/>
    <property type="evidence" value="ECO:0007669"/>
    <property type="project" value="TreeGrafter"/>
</dbReference>
<evidence type="ECO:0000259" key="10">
    <source>
        <dbReference type="PROSITE" id="PS51434"/>
    </source>
</evidence>
<dbReference type="GO" id="GO:0008139">
    <property type="term" value="F:nuclear localization sequence binding"/>
    <property type="evidence" value="ECO:0007669"/>
    <property type="project" value="TreeGrafter"/>
</dbReference>
<dbReference type="GO" id="GO:0044614">
    <property type="term" value="C:nuclear pore cytoplasmic filaments"/>
    <property type="evidence" value="ECO:0007669"/>
    <property type="project" value="TreeGrafter"/>
</dbReference>
<evidence type="ECO:0000256" key="9">
    <source>
        <dbReference type="SAM" id="MobiDB-lite"/>
    </source>
</evidence>
<dbReference type="Gene3D" id="3.30.1610.10">
    <property type="entry name" value="Peptidase S59, nucleoporin"/>
    <property type="match status" value="1"/>
</dbReference>
<evidence type="ECO:0000256" key="8">
    <source>
        <dbReference type="ARBA" id="ARBA00023242"/>
    </source>
</evidence>
<dbReference type="InterPro" id="IPR037665">
    <property type="entry name" value="Nucleoporin_S59-like"/>
</dbReference>
<evidence type="ECO:0000256" key="2">
    <source>
        <dbReference type="ARBA" id="ARBA00008926"/>
    </source>
</evidence>
<reference evidence="11" key="1">
    <citation type="submission" date="2015-11" db="EMBL/GenBank/DDBJ databases">
        <title>De novo transcriptome assembly of four potential Pierce s Disease insect vectors from Arizona vineyards.</title>
        <authorList>
            <person name="Tassone E.E."/>
        </authorList>
    </citation>
    <scope>NUCLEOTIDE SEQUENCE</scope>
</reference>
<name>A0A1B6FDB8_9HEMI</name>
<dbReference type="PANTHER" id="PTHR23198:SF6">
    <property type="entry name" value="NUCLEAR PORE COMPLEX PROTEIN NUP98-NUP96"/>
    <property type="match status" value="1"/>
</dbReference>
<keyword evidence="8" id="KW-0539">Nucleus</keyword>
<feature type="compositionally biased region" description="Polar residues" evidence="9">
    <location>
        <begin position="242"/>
        <end position="272"/>
    </location>
</feature>
<dbReference type="PROSITE" id="PS51434">
    <property type="entry name" value="NUP_C"/>
    <property type="match status" value="1"/>
</dbReference>
<keyword evidence="4" id="KW-0509">mRNA transport</keyword>
<keyword evidence="6" id="KW-0811">Translocation</keyword>
<keyword evidence="3" id="KW-0813">Transport</keyword>
<feature type="non-terminal residue" evidence="11">
    <location>
        <position position="448"/>
    </location>
</feature>
<dbReference type="InterPro" id="IPR036903">
    <property type="entry name" value="Nup98_auto-Pept-S59_dom_sf"/>
</dbReference>
<dbReference type="EMBL" id="GECZ01021567">
    <property type="protein sequence ID" value="JAS48202.1"/>
    <property type="molecule type" value="Transcribed_RNA"/>
</dbReference>
<dbReference type="Pfam" id="PF04096">
    <property type="entry name" value="Nucleoporin2"/>
    <property type="match status" value="1"/>
</dbReference>
<evidence type="ECO:0000256" key="5">
    <source>
        <dbReference type="ARBA" id="ARBA00022927"/>
    </source>
</evidence>
<dbReference type="GO" id="GO:0051028">
    <property type="term" value="P:mRNA transport"/>
    <property type="evidence" value="ECO:0007669"/>
    <property type="project" value="UniProtKB-KW"/>
</dbReference>
<dbReference type="SUPFAM" id="SSF82215">
    <property type="entry name" value="C-terminal autoproteolytic domain of nucleoporin nup98"/>
    <property type="match status" value="1"/>
</dbReference>
<sequence>TPTTNNSLGLNLGAGSSLFGNNANKPNTLFGGTSTGTGLFGSSGFGNTTNTTFGSSTNTGLGMTVPMGSLLGGSTFSTSGTTQQTANPLNQHILALASMPFGDNPLFKNLLPSTGKTEELLKPAPGAAQKNLLNGQSFKVSTNITTKIKMKPIGASTMTKVSLFDGLEDDPNYFQKMQMKPTIKRLFIQGRGSRSPVGSKTSPEFPASPLLPLENLTSEKSSPRYFPAVDTLDSDKAEPSDTTKQNTSTTEQNVSPATKDTTTNDNSEGSNTVLMNTLLSPENTMAELGGKPAAASPTANTSVDNKENVEQSSSSTCSESDVYELVECEEPHPTGIVLRRVGYYTIPSMNQLAELVDLEGHCIVDNFTVGRYNYGNIFFPDSFDVSGLNLDEIVHFRHKEVTVYPDDRNKPPLGEGLNRPAQVTLDRVWPINKKAKELTSDPEYLEQM</sequence>
<feature type="region of interest" description="Disordered" evidence="9">
    <location>
        <begin position="284"/>
        <end position="316"/>
    </location>
</feature>
<evidence type="ECO:0000256" key="6">
    <source>
        <dbReference type="ARBA" id="ARBA00023010"/>
    </source>
</evidence>
<comment type="similarity">
    <text evidence="2">Belongs to the nucleoporin GLFG family.</text>
</comment>
<dbReference type="PANTHER" id="PTHR23198">
    <property type="entry name" value="NUCLEOPORIN"/>
    <property type="match status" value="1"/>
</dbReference>
<protein>
    <recommendedName>
        <fullName evidence="10">Peptidase S59 domain-containing protein</fullName>
    </recommendedName>
</protein>
<feature type="non-terminal residue" evidence="11">
    <location>
        <position position="1"/>
    </location>
</feature>
<feature type="domain" description="Peptidase S59" evidence="10">
    <location>
        <begin position="340"/>
        <end position="448"/>
    </location>
</feature>
<evidence type="ECO:0000256" key="7">
    <source>
        <dbReference type="ARBA" id="ARBA00023132"/>
    </source>
</evidence>
<dbReference type="GO" id="GO:0006405">
    <property type="term" value="P:RNA export from nucleus"/>
    <property type="evidence" value="ECO:0007669"/>
    <property type="project" value="TreeGrafter"/>
</dbReference>
<feature type="region of interest" description="Disordered" evidence="9">
    <location>
        <begin position="191"/>
        <end position="272"/>
    </location>
</feature>
<accession>A0A1B6FDB8</accession>
<comment type="subcellular location">
    <subcellularLocation>
        <location evidence="1">Nucleus</location>
        <location evidence="1">Nuclear pore complex</location>
    </subcellularLocation>
</comment>
<evidence type="ECO:0000256" key="3">
    <source>
        <dbReference type="ARBA" id="ARBA00022448"/>
    </source>
</evidence>